<dbReference type="EMBL" id="CM001222">
    <property type="protein sequence ID" value="AES75255.1"/>
    <property type="molecule type" value="Genomic_DNA"/>
</dbReference>
<feature type="compositionally biased region" description="Basic and acidic residues" evidence="1">
    <location>
        <begin position="72"/>
        <end position="91"/>
    </location>
</feature>
<dbReference type="EMBL" id="PSQE01000006">
    <property type="protein sequence ID" value="RHN51162.1"/>
    <property type="molecule type" value="Genomic_DNA"/>
</dbReference>
<protein>
    <submittedName>
        <fullName evidence="2 4">Uncharacterized protein</fullName>
    </submittedName>
</protein>
<organism evidence="2 5">
    <name type="scientific">Medicago truncatula</name>
    <name type="common">Barrel medic</name>
    <name type="synonym">Medicago tribuloides</name>
    <dbReference type="NCBI Taxonomy" id="3880"/>
    <lineage>
        <taxon>Eukaryota</taxon>
        <taxon>Viridiplantae</taxon>
        <taxon>Streptophyta</taxon>
        <taxon>Embryophyta</taxon>
        <taxon>Tracheophyta</taxon>
        <taxon>Spermatophyta</taxon>
        <taxon>Magnoliopsida</taxon>
        <taxon>eudicotyledons</taxon>
        <taxon>Gunneridae</taxon>
        <taxon>Pentapetalae</taxon>
        <taxon>rosids</taxon>
        <taxon>fabids</taxon>
        <taxon>Fabales</taxon>
        <taxon>Fabaceae</taxon>
        <taxon>Papilionoideae</taxon>
        <taxon>50 kb inversion clade</taxon>
        <taxon>NPAAA clade</taxon>
        <taxon>Hologalegina</taxon>
        <taxon>IRL clade</taxon>
        <taxon>Trifolieae</taxon>
        <taxon>Medicago</taxon>
    </lineage>
</organism>
<sequence>MAGNSRKAIKDISKHFVLIIYILRILTEIDVARTTKAFSTSVKPVEKHSVTEPVVSIEETDEHMVSLCDGANRNDESRNKEMSTNVKKTDLFGDGNEYSSEQEAEMKLVNNASVLNLEIFSKI</sequence>
<name>G7KHN3_MEDTR</name>
<reference evidence="3" key="5">
    <citation type="journal article" date="2018" name="Nat. Plants">
        <title>Whole-genome landscape of Medicago truncatula symbiotic genes.</title>
        <authorList>
            <person name="Pecrix Y."/>
            <person name="Gamas P."/>
            <person name="Carrere S."/>
        </authorList>
    </citation>
    <scope>NUCLEOTIDE SEQUENCE</scope>
    <source>
        <tissue evidence="3">Leaves</tissue>
    </source>
</reference>
<proteinExistence type="predicted"/>
<reference evidence="4" key="3">
    <citation type="submission" date="2015-04" db="UniProtKB">
        <authorList>
            <consortium name="EnsemblPlants"/>
        </authorList>
    </citation>
    <scope>IDENTIFICATION</scope>
    <source>
        <strain evidence="4">cv. Jemalong A17</strain>
    </source>
</reference>
<evidence type="ECO:0000313" key="5">
    <source>
        <dbReference type="Proteomes" id="UP000002051"/>
    </source>
</evidence>
<accession>G7KHN3</accession>
<gene>
    <name evidence="2" type="ordered locus">MTR_6g034670</name>
    <name evidence="3" type="ORF">MtrunA17_Chr6g0465401</name>
</gene>
<feature type="region of interest" description="Disordered" evidence="1">
    <location>
        <begin position="69"/>
        <end position="94"/>
    </location>
</feature>
<reference evidence="2 5" key="1">
    <citation type="journal article" date="2011" name="Nature">
        <title>The Medicago genome provides insight into the evolution of rhizobial symbioses.</title>
        <authorList>
            <person name="Young N.D."/>
            <person name="Debelle F."/>
            <person name="Oldroyd G.E."/>
            <person name="Geurts R."/>
            <person name="Cannon S.B."/>
            <person name="Udvardi M.K."/>
            <person name="Benedito V.A."/>
            <person name="Mayer K.F."/>
            <person name="Gouzy J."/>
            <person name="Schoof H."/>
            <person name="Van de Peer Y."/>
            <person name="Proost S."/>
            <person name="Cook D.R."/>
            <person name="Meyers B.C."/>
            <person name="Spannagl M."/>
            <person name="Cheung F."/>
            <person name="De Mita S."/>
            <person name="Krishnakumar V."/>
            <person name="Gundlach H."/>
            <person name="Zhou S."/>
            <person name="Mudge J."/>
            <person name="Bharti A.K."/>
            <person name="Murray J.D."/>
            <person name="Naoumkina M.A."/>
            <person name="Rosen B."/>
            <person name="Silverstein K.A."/>
            <person name="Tang H."/>
            <person name="Rombauts S."/>
            <person name="Zhao P.X."/>
            <person name="Zhou P."/>
            <person name="Barbe V."/>
            <person name="Bardou P."/>
            <person name="Bechner M."/>
            <person name="Bellec A."/>
            <person name="Berger A."/>
            <person name="Berges H."/>
            <person name="Bidwell S."/>
            <person name="Bisseling T."/>
            <person name="Choisne N."/>
            <person name="Couloux A."/>
            <person name="Denny R."/>
            <person name="Deshpande S."/>
            <person name="Dai X."/>
            <person name="Doyle J.J."/>
            <person name="Dudez A.M."/>
            <person name="Farmer A.D."/>
            <person name="Fouteau S."/>
            <person name="Franken C."/>
            <person name="Gibelin C."/>
            <person name="Gish J."/>
            <person name="Goldstein S."/>
            <person name="Gonzalez A.J."/>
            <person name="Green P.J."/>
            <person name="Hallab A."/>
            <person name="Hartog M."/>
            <person name="Hua A."/>
            <person name="Humphray S.J."/>
            <person name="Jeong D.H."/>
            <person name="Jing Y."/>
            <person name="Jocker A."/>
            <person name="Kenton S.M."/>
            <person name="Kim D.J."/>
            <person name="Klee K."/>
            <person name="Lai H."/>
            <person name="Lang C."/>
            <person name="Lin S."/>
            <person name="Macmil S.L."/>
            <person name="Magdelenat G."/>
            <person name="Matthews L."/>
            <person name="McCorrison J."/>
            <person name="Monaghan E.L."/>
            <person name="Mun J.H."/>
            <person name="Najar F.Z."/>
            <person name="Nicholson C."/>
            <person name="Noirot C."/>
            <person name="O'Bleness M."/>
            <person name="Paule C.R."/>
            <person name="Poulain J."/>
            <person name="Prion F."/>
            <person name="Qin B."/>
            <person name="Qu C."/>
            <person name="Retzel E.F."/>
            <person name="Riddle C."/>
            <person name="Sallet E."/>
            <person name="Samain S."/>
            <person name="Samson N."/>
            <person name="Sanders I."/>
            <person name="Saurat O."/>
            <person name="Scarpelli C."/>
            <person name="Schiex T."/>
            <person name="Segurens B."/>
            <person name="Severin A.J."/>
            <person name="Sherrier D.J."/>
            <person name="Shi R."/>
            <person name="Sims S."/>
            <person name="Singer S.R."/>
            <person name="Sinharoy S."/>
            <person name="Sterck L."/>
            <person name="Viollet A."/>
            <person name="Wang B.B."/>
            <person name="Wang K."/>
            <person name="Wang M."/>
            <person name="Wang X."/>
            <person name="Warfsmann J."/>
            <person name="Weissenbach J."/>
            <person name="White D.D."/>
            <person name="White J.D."/>
            <person name="Wiley G.B."/>
            <person name="Wincker P."/>
            <person name="Xing Y."/>
            <person name="Yang L."/>
            <person name="Yao Z."/>
            <person name="Ying F."/>
            <person name="Zhai J."/>
            <person name="Zhou L."/>
            <person name="Zuber A."/>
            <person name="Denarie J."/>
            <person name="Dixon R.A."/>
            <person name="May G.D."/>
            <person name="Schwartz D.C."/>
            <person name="Rogers J."/>
            <person name="Quetier F."/>
            <person name="Town C.D."/>
            <person name="Roe B.A."/>
        </authorList>
    </citation>
    <scope>NUCLEOTIDE SEQUENCE [LARGE SCALE GENOMIC DNA]</scope>
    <source>
        <strain evidence="2">A17</strain>
        <strain evidence="4 5">cv. Jemalong A17</strain>
    </source>
</reference>
<dbReference type="Gramene" id="rna35548">
    <property type="protein sequence ID" value="RHN51162.1"/>
    <property type="gene ID" value="gene35548"/>
</dbReference>
<reference evidence="2 5" key="2">
    <citation type="journal article" date="2014" name="BMC Genomics">
        <title>An improved genome release (version Mt4.0) for the model legume Medicago truncatula.</title>
        <authorList>
            <person name="Tang H."/>
            <person name="Krishnakumar V."/>
            <person name="Bidwell S."/>
            <person name="Rosen B."/>
            <person name="Chan A."/>
            <person name="Zhou S."/>
            <person name="Gentzbittel L."/>
            <person name="Childs K.L."/>
            <person name="Yandell M."/>
            <person name="Gundlach H."/>
            <person name="Mayer K.F."/>
            <person name="Schwartz D.C."/>
            <person name="Town C.D."/>
        </authorList>
    </citation>
    <scope>GENOME REANNOTATION</scope>
    <source>
        <strain evidence="4 5">cv. Jemalong A17</strain>
    </source>
</reference>
<dbReference type="Proteomes" id="UP000265566">
    <property type="component" value="Chromosome 6"/>
</dbReference>
<dbReference type="PaxDb" id="3880-AES75255"/>
<reference evidence="6" key="4">
    <citation type="journal article" date="2018" name="Nat. Plants">
        <title>Whole-genome landscape of Medicago truncatula symbiotic genes.</title>
        <authorList>
            <person name="Pecrix Y."/>
            <person name="Staton S.E."/>
            <person name="Sallet E."/>
            <person name="Lelandais-Briere C."/>
            <person name="Moreau S."/>
            <person name="Carrere S."/>
            <person name="Blein T."/>
            <person name="Jardinaud M.F."/>
            <person name="Latrasse D."/>
            <person name="Zouine M."/>
            <person name="Zahm M."/>
            <person name="Kreplak J."/>
            <person name="Mayjonade B."/>
            <person name="Satge C."/>
            <person name="Perez M."/>
            <person name="Cauet S."/>
            <person name="Marande W."/>
            <person name="Chantry-Darmon C."/>
            <person name="Lopez-Roques C."/>
            <person name="Bouchez O."/>
            <person name="Berard A."/>
            <person name="Debelle F."/>
            <person name="Munos S."/>
            <person name="Bendahmane A."/>
            <person name="Berges H."/>
            <person name="Niebel A."/>
            <person name="Buitink J."/>
            <person name="Frugier F."/>
            <person name="Benhamed M."/>
            <person name="Crespi M."/>
            <person name="Gouzy J."/>
            <person name="Gamas P."/>
        </authorList>
    </citation>
    <scope>NUCLEOTIDE SEQUENCE [LARGE SCALE GENOMIC DNA]</scope>
    <source>
        <strain evidence="6">cv. Jemalong A17</strain>
    </source>
</reference>
<dbReference type="Proteomes" id="UP000002051">
    <property type="component" value="Chromosome 6"/>
</dbReference>
<evidence type="ECO:0000256" key="1">
    <source>
        <dbReference type="SAM" id="MobiDB-lite"/>
    </source>
</evidence>
<evidence type="ECO:0000313" key="3">
    <source>
        <dbReference type="EMBL" id="RHN51162.1"/>
    </source>
</evidence>
<keyword evidence="5" id="KW-1185">Reference proteome</keyword>
<dbReference type="EnsemblPlants" id="AES75255">
    <property type="protein sequence ID" value="AES75255"/>
    <property type="gene ID" value="MTR_6g034670"/>
</dbReference>
<evidence type="ECO:0000313" key="2">
    <source>
        <dbReference type="EMBL" id="AES75255.1"/>
    </source>
</evidence>
<dbReference type="AlphaFoldDB" id="G7KHN3"/>
<evidence type="ECO:0000313" key="4">
    <source>
        <dbReference type="EnsemblPlants" id="AES75255"/>
    </source>
</evidence>
<evidence type="ECO:0000313" key="6">
    <source>
        <dbReference type="Proteomes" id="UP000265566"/>
    </source>
</evidence>
<dbReference type="HOGENOM" id="CLU_2018646_0_0_1"/>